<evidence type="ECO:0000313" key="1">
    <source>
        <dbReference type="EMBL" id="MFC4060221.1"/>
    </source>
</evidence>
<keyword evidence="1" id="KW-0328">Glycosyltransferase</keyword>
<comment type="caution">
    <text evidence="1">The sequence shown here is derived from an EMBL/GenBank/DDBJ whole genome shotgun (WGS) entry which is preliminary data.</text>
</comment>
<name>A0ABV8IAH3_9ACTN</name>
<protein>
    <submittedName>
        <fullName evidence="1">Glycosyltransferase</fullName>
        <ecNumber evidence="1">2.4.-.-</ecNumber>
    </submittedName>
</protein>
<dbReference type="EC" id="2.4.-.-" evidence="1"/>
<organism evidence="1 2">
    <name type="scientific">Planomonospora corallina</name>
    <dbReference type="NCBI Taxonomy" id="1806052"/>
    <lineage>
        <taxon>Bacteria</taxon>
        <taxon>Bacillati</taxon>
        <taxon>Actinomycetota</taxon>
        <taxon>Actinomycetes</taxon>
        <taxon>Streptosporangiales</taxon>
        <taxon>Streptosporangiaceae</taxon>
        <taxon>Planomonospora</taxon>
    </lineage>
</organism>
<accession>A0ABV8IAH3</accession>
<dbReference type="RefSeq" id="WP_377289267.1">
    <property type="nucleotide sequence ID" value="NZ_JBHSBM010000018.1"/>
</dbReference>
<keyword evidence="2" id="KW-1185">Reference proteome</keyword>
<dbReference type="GO" id="GO:0016757">
    <property type="term" value="F:glycosyltransferase activity"/>
    <property type="evidence" value="ECO:0007669"/>
    <property type="project" value="UniProtKB-KW"/>
</dbReference>
<dbReference type="SUPFAM" id="SSF53756">
    <property type="entry name" value="UDP-Glycosyltransferase/glycogen phosphorylase"/>
    <property type="match status" value="1"/>
</dbReference>
<evidence type="ECO:0000313" key="2">
    <source>
        <dbReference type="Proteomes" id="UP001595850"/>
    </source>
</evidence>
<dbReference type="Proteomes" id="UP001595850">
    <property type="component" value="Unassembled WGS sequence"/>
</dbReference>
<sequence>MTAGTVLFAWRRIPPPFLIGGAEVSQQLLAEEFTASGWDTHYLASHEPPWSTTSDLPAMLQHLAAARIPFEHRYRAGELRYTCNGVAVRAVPQERLAGVLDGMLDDLAPDLVVTSMEGAADLAAAARSRAVVAGWLHSVSATSVGVLGGDPHYALATSRFVLERTPPSQTAVLFYPPFRPAPMEGAAGGGDLLMVNPVPAKGAELMHRLAELLPDRRFTLVEGWWDTSAEFARHPNVTYVPRTYDMGALYRRHRLLLVPSTVDDAFPRVIVEAALAGLPAAGSTRGGIPEAITDPDLLAPPGDHTAWTALIRSLTPALLDEAAAAAYRRAVPMARACLPELAAAGVIPT</sequence>
<reference evidence="2" key="1">
    <citation type="journal article" date="2019" name="Int. J. Syst. Evol. Microbiol.">
        <title>The Global Catalogue of Microorganisms (GCM) 10K type strain sequencing project: providing services to taxonomists for standard genome sequencing and annotation.</title>
        <authorList>
            <consortium name="The Broad Institute Genomics Platform"/>
            <consortium name="The Broad Institute Genome Sequencing Center for Infectious Disease"/>
            <person name="Wu L."/>
            <person name="Ma J."/>
        </authorList>
    </citation>
    <scope>NUCLEOTIDE SEQUENCE [LARGE SCALE GENOMIC DNA]</scope>
    <source>
        <strain evidence="2">TBRC 4489</strain>
    </source>
</reference>
<dbReference type="Gene3D" id="3.40.50.2000">
    <property type="entry name" value="Glycogen Phosphorylase B"/>
    <property type="match status" value="1"/>
</dbReference>
<keyword evidence="1" id="KW-0808">Transferase</keyword>
<gene>
    <name evidence="1" type="ORF">ACFOWE_18105</name>
</gene>
<proteinExistence type="predicted"/>
<dbReference type="EMBL" id="JBHSBM010000018">
    <property type="protein sequence ID" value="MFC4060221.1"/>
    <property type="molecule type" value="Genomic_DNA"/>
</dbReference>
<dbReference type="Pfam" id="PF13692">
    <property type="entry name" value="Glyco_trans_1_4"/>
    <property type="match status" value="1"/>
</dbReference>